<dbReference type="EMBL" id="QZKI01000091">
    <property type="protein sequence ID" value="RJP68489.1"/>
    <property type="molecule type" value="Genomic_DNA"/>
</dbReference>
<evidence type="ECO:0000256" key="3">
    <source>
        <dbReference type="ARBA" id="ARBA00023163"/>
    </source>
</evidence>
<dbReference type="PANTHER" id="PTHR38445:SF7">
    <property type="entry name" value="GNTR-FAMILY TRANSCRIPTIONAL REGULATOR"/>
    <property type="match status" value="1"/>
</dbReference>
<organism evidence="5 6">
    <name type="scientific">Candidatus Abyssobacteria bacterium SURF_17</name>
    <dbReference type="NCBI Taxonomy" id="2093361"/>
    <lineage>
        <taxon>Bacteria</taxon>
        <taxon>Pseudomonadati</taxon>
        <taxon>Candidatus Hydrogenedentota</taxon>
        <taxon>Candidatus Abyssobacteria</taxon>
    </lineage>
</organism>
<dbReference type="PANTHER" id="PTHR38445">
    <property type="entry name" value="HTH-TYPE TRANSCRIPTIONAL REPRESSOR YTRA"/>
    <property type="match status" value="1"/>
</dbReference>
<dbReference type="SMART" id="SM00345">
    <property type="entry name" value="HTH_GNTR"/>
    <property type="match status" value="1"/>
</dbReference>
<dbReference type="InterPro" id="IPR000524">
    <property type="entry name" value="Tscrpt_reg_HTH_GntR"/>
</dbReference>
<protein>
    <submittedName>
        <fullName evidence="5">GntR family transcriptional regulator</fullName>
    </submittedName>
</protein>
<dbReference type="Gene3D" id="1.10.10.10">
    <property type="entry name" value="Winged helix-like DNA-binding domain superfamily/Winged helix DNA-binding domain"/>
    <property type="match status" value="1"/>
</dbReference>
<dbReference type="CDD" id="cd07377">
    <property type="entry name" value="WHTH_GntR"/>
    <property type="match status" value="1"/>
</dbReference>
<accession>A0A419EVP0</accession>
<dbReference type="SUPFAM" id="SSF46785">
    <property type="entry name" value="Winged helix' DNA-binding domain"/>
    <property type="match status" value="1"/>
</dbReference>
<keyword evidence="2" id="KW-0238">DNA-binding</keyword>
<gene>
    <name evidence="5" type="ORF">C4532_12645</name>
</gene>
<proteinExistence type="predicted"/>
<dbReference type="PROSITE" id="PS50949">
    <property type="entry name" value="HTH_GNTR"/>
    <property type="match status" value="1"/>
</dbReference>
<dbReference type="GO" id="GO:0003700">
    <property type="term" value="F:DNA-binding transcription factor activity"/>
    <property type="evidence" value="ECO:0007669"/>
    <property type="project" value="InterPro"/>
</dbReference>
<feature type="domain" description="HTH gntR-type" evidence="4">
    <location>
        <begin position="11"/>
        <end position="79"/>
    </location>
</feature>
<dbReference type="Proteomes" id="UP000285961">
    <property type="component" value="Unassembled WGS sequence"/>
</dbReference>
<evidence type="ECO:0000313" key="6">
    <source>
        <dbReference type="Proteomes" id="UP000285961"/>
    </source>
</evidence>
<evidence type="ECO:0000259" key="4">
    <source>
        <dbReference type="PROSITE" id="PS50949"/>
    </source>
</evidence>
<dbReference type="InterPro" id="IPR036388">
    <property type="entry name" value="WH-like_DNA-bd_sf"/>
</dbReference>
<evidence type="ECO:0000256" key="2">
    <source>
        <dbReference type="ARBA" id="ARBA00023125"/>
    </source>
</evidence>
<comment type="caution">
    <text evidence="5">The sequence shown here is derived from an EMBL/GenBank/DDBJ whole genome shotgun (WGS) entry which is preliminary data.</text>
</comment>
<reference evidence="5 6" key="1">
    <citation type="journal article" date="2017" name="ISME J.">
        <title>Energy and carbon metabolisms in a deep terrestrial subsurface fluid microbial community.</title>
        <authorList>
            <person name="Momper L."/>
            <person name="Jungbluth S.P."/>
            <person name="Lee M.D."/>
            <person name="Amend J.P."/>
        </authorList>
    </citation>
    <scope>NUCLEOTIDE SEQUENCE [LARGE SCALE GENOMIC DNA]</scope>
    <source>
        <strain evidence="5">SURF_17</strain>
    </source>
</reference>
<dbReference type="Pfam" id="PF00392">
    <property type="entry name" value="GntR"/>
    <property type="match status" value="1"/>
</dbReference>
<keyword evidence="3" id="KW-0804">Transcription</keyword>
<keyword evidence="1" id="KW-0805">Transcription regulation</keyword>
<dbReference type="GO" id="GO:0003677">
    <property type="term" value="F:DNA binding"/>
    <property type="evidence" value="ECO:0007669"/>
    <property type="project" value="UniProtKB-KW"/>
</dbReference>
<name>A0A419EVP0_9BACT</name>
<evidence type="ECO:0000256" key="1">
    <source>
        <dbReference type="ARBA" id="ARBA00023015"/>
    </source>
</evidence>
<sequence length="130" mass="14355">MLPRIDPTRSEPIYAQLMKEIKYSIATGMIGAGEPLPSVRQMAVQLRINPNTVARAYRELEREGVVVTIRGKGVYVSDAPRSSDKGRALADVKHALDSILVEAFHTGISADEVREALEQRIKNLKSARAK</sequence>
<dbReference type="AlphaFoldDB" id="A0A419EVP0"/>
<dbReference type="InterPro" id="IPR036390">
    <property type="entry name" value="WH_DNA-bd_sf"/>
</dbReference>
<evidence type="ECO:0000313" key="5">
    <source>
        <dbReference type="EMBL" id="RJP68489.1"/>
    </source>
</evidence>